<proteinExistence type="predicted"/>
<dbReference type="Gene3D" id="3.90.180.10">
    <property type="entry name" value="Medium-chain alcohol dehydrogenases, catalytic domain"/>
    <property type="match status" value="1"/>
</dbReference>
<comment type="caution">
    <text evidence="2">The sequence shown here is derived from an EMBL/GenBank/DDBJ whole genome shotgun (WGS) entry which is preliminary data.</text>
</comment>
<organism evidence="2 3">
    <name type="scientific">Aspergillus oryzae var. brunneus</name>
    <dbReference type="NCBI Taxonomy" id="332754"/>
    <lineage>
        <taxon>Eukaryota</taxon>
        <taxon>Fungi</taxon>
        <taxon>Dikarya</taxon>
        <taxon>Ascomycota</taxon>
        <taxon>Pezizomycotina</taxon>
        <taxon>Eurotiomycetes</taxon>
        <taxon>Eurotiomycetidae</taxon>
        <taxon>Eurotiales</taxon>
        <taxon>Aspergillaceae</taxon>
        <taxon>Aspergillus</taxon>
        <taxon>Aspergillus subgen. Circumdati</taxon>
    </lineage>
</organism>
<keyword evidence="3" id="KW-1185">Reference proteome</keyword>
<evidence type="ECO:0000256" key="1">
    <source>
        <dbReference type="ARBA" id="ARBA00022857"/>
    </source>
</evidence>
<dbReference type="InterPro" id="IPR011032">
    <property type="entry name" value="GroES-like_sf"/>
</dbReference>
<dbReference type="PANTHER" id="PTHR44154:SF1">
    <property type="entry name" value="QUINONE OXIDOREDUCTASE"/>
    <property type="match status" value="1"/>
</dbReference>
<dbReference type="InterPro" id="IPR051603">
    <property type="entry name" value="Zinc-ADH_QOR/CCCR"/>
</dbReference>
<protein>
    <submittedName>
        <fullName evidence="2">Unnamed protein product</fullName>
    </submittedName>
</protein>
<dbReference type="PANTHER" id="PTHR44154">
    <property type="entry name" value="QUINONE OXIDOREDUCTASE"/>
    <property type="match status" value="1"/>
</dbReference>
<gene>
    <name evidence="2" type="ORF">Aory05_001345500</name>
</gene>
<sequence length="109" mass="11484">MAAMGLVAVSLIGNEASGNVTASGSAAASRFQPGDRVTLLWEGMHPSKLWIDHWLAVHIPDSMSFEVVASQPLVHATAHHALVNVAKLRPGQSVLIPLPLAASDKLRCS</sequence>
<name>A0ABQ6LED4_ASPOZ</name>
<accession>A0ABQ6LED4</accession>
<dbReference type="Proteomes" id="UP001165189">
    <property type="component" value="Unassembled WGS sequence"/>
</dbReference>
<reference evidence="2" key="1">
    <citation type="submission" date="2023-04" db="EMBL/GenBank/DDBJ databases">
        <title>Aspergillus oryzae var. brunneus NBRC 4377.</title>
        <authorList>
            <person name="Ichikawa N."/>
            <person name="Sato H."/>
            <person name="Tonouchi N."/>
        </authorList>
    </citation>
    <scope>NUCLEOTIDE SEQUENCE</scope>
    <source>
        <strain evidence="2">NBRC 4377</strain>
    </source>
</reference>
<evidence type="ECO:0000313" key="3">
    <source>
        <dbReference type="Proteomes" id="UP001165189"/>
    </source>
</evidence>
<evidence type="ECO:0000313" key="2">
    <source>
        <dbReference type="EMBL" id="GMG55280.1"/>
    </source>
</evidence>
<keyword evidence="1" id="KW-0521">NADP</keyword>
<dbReference type="SUPFAM" id="SSF50129">
    <property type="entry name" value="GroES-like"/>
    <property type="match status" value="1"/>
</dbReference>
<dbReference type="EMBL" id="BSYB01000117">
    <property type="protein sequence ID" value="GMG55280.1"/>
    <property type="molecule type" value="Genomic_DNA"/>
</dbReference>